<feature type="domain" description="Cell wall hydrolase SleB" evidence="10">
    <location>
        <begin position="133"/>
        <end position="231"/>
    </location>
</feature>
<dbReference type="AlphaFoldDB" id="A0A9D1SJZ8"/>
<keyword evidence="5" id="KW-0378">Hydrolase</keyword>
<dbReference type="InterPro" id="IPR036366">
    <property type="entry name" value="PGBDSf"/>
</dbReference>
<reference evidence="11" key="2">
    <citation type="journal article" date="2021" name="PeerJ">
        <title>Extensive microbial diversity within the chicken gut microbiome revealed by metagenomics and culture.</title>
        <authorList>
            <person name="Gilroy R."/>
            <person name="Ravi A."/>
            <person name="Getino M."/>
            <person name="Pursley I."/>
            <person name="Horton D.L."/>
            <person name="Alikhan N.F."/>
            <person name="Baker D."/>
            <person name="Gharbi K."/>
            <person name="Hall N."/>
            <person name="Watson M."/>
            <person name="Adriaenssens E.M."/>
            <person name="Foster-Nyarko E."/>
            <person name="Jarju S."/>
            <person name="Secka A."/>
            <person name="Antonio M."/>
            <person name="Oren A."/>
            <person name="Chaudhuri R.R."/>
            <person name="La Ragione R."/>
            <person name="Hildebrand F."/>
            <person name="Pallen M.J."/>
        </authorList>
    </citation>
    <scope>NUCLEOTIDE SEQUENCE</scope>
    <source>
        <strain evidence="11">9366</strain>
    </source>
</reference>
<dbReference type="Pfam" id="PF01471">
    <property type="entry name" value="PG_binding_1"/>
    <property type="match status" value="1"/>
</dbReference>
<comment type="caution">
    <text evidence="11">The sequence shown here is derived from an EMBL/GenBank/DDBJ whole genome shotgun (WGS) entry which is preliminary data.</text>
</comment>
<dbReference type="GO" id="GO:0009847">
    <property type="term" value="P:spore germination"/>
    <property type="evidence" value="ECO:0007669"/>
    <property type="project" value="UniProtKB-UniRule"/>
</dbReference>
<feature type="domain" description="Peptidoglycan binding-like" evidence="9">
    <location>
        <begin position="48"/>
        <end position="104"/>
    </location>
</feature>
<proteinExistence type="inferred from homology"/>
<evidence type="ECO:0000256" key="5">
    <source>
        <dbReference type="ARBA" id="ARBA00022801"/>
    </source>
</evidence>
<name>A0A9D1SJZ8_9FIRM</name>
<dbReference type="EMBL" id="DVNJ01000005">
    <property type="protein sequence ID" value="HIU62437.1"/>
    <property type="molecule type" value="Genomic_DNA"/>
</dbReference>
<dbReference type="Gene3D" id="6.20.240.60">
    <property type="match status" value="1"/>
</dbReference>
<dbReference type="InterPro" id="IPR011105">
    <property type="entry name" value="Cell_wall_hydrolase_SleB"/>
</dbReference>
<keyword evidence="3" id="KW-0309">Germination</keyword>
<dbReference type="InterPro" id="IPR042047">
    <property type="entry name" value="SleB_dom1"/>
</dbReference>
<evidence type="ECO:0000256" key="3">
    <source>
        <dbReference type="ARBA" id="ARBA00022544"/>
    </source>
</evidence>
<comment type="similarity">
    <text evidence="1">Belongs to the SleB family.</text>
</comment>
<dbReference type="Gene3D" id="1.10.10.2520">
    <property type="entry name" value="Cell wall hydrolase SleB, domain 1"/>
    <property type="match status" value="1"/>
</dbReference>
<evidence type="ECO:0000256" key="6">
    <source>
        <dbReference type="ARBA" id="ARBA00022969"/>
    </source>
</evidence>
<keyword evidence="7" id="KW-0961">Cell wall biogenesis/degradation</keyword>
<dbReference type="InterPro" id="IPR036365">
    <property type="entry name" value="PGBD-like_sf"/>
</dbReference>
<accession>A0A9D1SJZ8</accession>
<organism evidence="11 12">
    <name type="scientific">Candidatus Caccalectryoclostridium excrementigallinarum</name>
    <dbReference type="NCBI Taxonomy" id="2840710"/>
    <lineage>
        <taxon>Bacteria</taxon>
        <taxon>Bacillati</taxon>
        <taxon>Bacillota</taxon>
        <taxon>Clostridia</taxon>
        <taxon>Christensenellales</taxon>
        <taxon>Christensenellaceae</taxon>
        <taxon>Christensenellaceae incertae sedis</taxon>
        <taxon>Candidatus Caccalectryoclostridium</taxon>
    </lineage>
</organism>
<dbReference type="Gene3D" id="1.10.101.10">
    <property type="entry name" value="PGBD-like superfamily/PGBD"/>
    <property type="match status" value="1"/>
</dbReference>
<evidence type="ECO:0000259" key="9">
    <source>
        <dbReference type="Pfam" id="PF01471"/>
    </source>
</evidence>
<dbReference type="InterPro" id="IPR006311">
    <property type="entry name" value="TAT_signal"/>
</dbReference>
<evidence type="ECO:0000256" key="4">
    <source>
        <dbReference type="ARBA" id="ARBA00022729"/>
    </source>
</evidence>
<dbReference type="InterPro" id="IPR014224">
    <property type="entry name" value="Spore_cortex_SleB"/>
</dbReference>
<evidence type="ECO:0000259" key="10">
    <source>
        <dbReference type="Pfam" id="PF07486"/>
    </source>
</evidence>
<evidence type="ECO:0000256" key="8">
    <source>
        <dbReference type="NCBIfam" id="TIGR02869"/>
    </source>
</evidence>
<evidence type="ECO:0000256" key="7">
    <source>
        <dbReference type="ARBA" id="ARBA00023316"/>
    </source>
</evidence>
<keyword evidence="6" id="KW-0749">Sporulation</keyword>
<dbReference type="NCBIfam" id="TIGR02869">
    <property type="entry name" value="spore_SleB"/>
    <property type="match status" value="1"/>
</dbReference>
<dbReference type="SUPFAM" id="SSF47090">
    <property type="entry name" value="PGBD-like"/>
    <property type="match status" value="1"/>
</dbReference>
<dbReference type="Pfam" id="PF07486">
    <property type="entry name" value="Hydrolase_2"/>
    <property type="match status" value="1"/>
</dbReference>
<dbReference type="GO" id="GO:0071555">
    <property type="term" value="P:cell wall organization"/>
    <property type="evidence" value="ECO:0007669"/>
    <property type="project" value="UniProtKB-KW"/>
</dbReference>
<protein>
    <recommendedName>
        <fullName evidence="2 8">Spore cortex-lytic enzyme</fullName>
    </recommendedName>
</protein>
<dbReference type="GO" id="GO:0030435">
    <property type="term" value="P:sporulation resulting in formation of a cellular spore"/>
    <property type="evidence" value="ECO:0007669"/>
    <property type="project" value="UniProtKB-KW"/>
</dbReference>
<dbReference type="InterPro" id="IPR002477">
    <property type="entry name" value="Peptidoglycan-bd-like"/>
</dbReference>
<dbReference type="GO" id="GO:0016787">
    <property type="term" value="F:hydrolase activity"/>
    <property type="evidence" value="ECO:0007669"/>
    <property type="project" value="UniProtKB-KW"/>
</dbReference>
<reference evidence="11" key="1">
    <citation type="submission" date="2020-10" db="EMBL/GenBank/DDBJ databases">
        <authorList>
            <person name="Gilroy R."/>
        </authorList>
    </citation>
    <scope>NUCLEOTIDE SEQUENCE</scope>
    <source>
        <strain evidence="11">9366</strain>
    </source>
</reference>
<evidence type="ECO:0000256" key="2">
    <source>
        <dbReference type="ARBA" id="ARBA00018364"/>
    </source>
</evidence>
<dbReference type="Proteomes" id="UP000824145">
    <property type="component" value="Unassembled WGS sequence"/>
</dbReference>
<evidence type="ECO:0000256" key="1">
    <source>
        <dbReference type="ARBA" id="ARBA00007010"/>
    </source>
</evidence>
<sequence>MLNTQVKTRRRAFLAASLALVLAATLVFALSGVGSARAAGELLRYGSRGESVRQVQSRLNELGYWCGSADGIFGSNTLSGVRRFQGAKGLSVDGIVGPKTYAAMGLGQSGGSSGYSSSDLYLLARCVYGEARGEPYVGQVAVAAVVLNRVRSAAFPNSISGVIYQPYAFTCVSDGQLYLEPNQTAYNAARDAMNGWDPTGGCLYYYNPATATSAWIWSRPIMLQIGRHNFCK</sequence>
<dbReference type="PROSITE" id="PS51318">
    <property type="entry name" value="TAT"/>
    <property type="match status" value="1"/>
</dbReference>
<gene>
    <name evidence="11" type="primary">sleB</name>
    <name evidence="11" type="ORF">IAB07_01530</name>
</gene>
<evidence type="ECO:0000313" key="12">
    <source>
        <dbReference type="Proteomes" id="UP000824145"/>
    </source>
</evidence>
<keyword evidence="4" id="KW-0732">Signal</keyword>
<evidence type="ECO:0000313" key="11">
    <source>
        <dbReference type="EMBL" id="HIU62437.1"/>
    </source>
</evidence>